<feature type="compositionally biased region" description="Low complexity" evidence="1">
    <location>
        <begin position="477"/>
        <end position="492"/>
    </location>
</feature>
<gene>
    <name evidence="2" type="ORF">LTR24_006837</name>
</gene>
<evidence type="ECO:0008006" key="4">
    <source>
        <dbReference type="Google" id="ProtNLM"/>
    </source>
</evidence>
<accession>A0ABR0K4T2</accession>
<evidence type="ECO:0000313" key="3">
    <source>
        <dbReference type="Proteomes" id="UP001345013"/>
    </source>
</evidence>
<feature type="compositionally biased region" description="Polar residues" evidence="1">
    <location>
        <begin position="239"/>
        <end position="249"/>
    </location>
</feature>
<evidence type="ECO:0000256" key="1">
    <source>
        <dbReference type="SAM" id="MobiDB-lite"/>
    </source>
</evidence>
<name>A0ABR0K4T2_9EURO</name>
<feature type="region of interest" description="Disordered" evidence="1">
    <location>
        <begin position="220"/>
        <end position="290"/>
    </location>
</feature>
<protein>
    <recommendedName>
        <fullName evidence="4">Folliculin-interacting protein N-terminal domain-containing protein</fullName>
    </recommendedName>
</protein>
<proteinExistence type="predicted"/>
<feature type="compositionally biased region" description="Polar residues" evidence="1">
    <location>
        <begin position="220"/>
        <end position="230"/>
    </location>
</feature>
<sequence>MTTNAKAHRRSLKESLKTILQRRRDDQHDDLLTVGFGTLKRRDPSLALLPAFSSLTSLPNFQSSRFDIDQYSVSDPDPCDRAPPRIWAAHHSQDGIVPKARPTPSLAQRDIHDAYQYQAQLGRLARSCIVEPDWYSEKVPGAYSDASLDDINPTWTENLTRRGTLLPNASVNRMITPDSIHFKSPLSQLAHACNVPSIYRHGASLQASLATLQSPMQSASTLRLQRSTQDLKPIRASNPAPQSKWNASMSPPVGLSQVSDTSKKRVSQKQLSRHLTLPQGDDVSTSRPARTQRASEIEAGLSSIDHFSSLCVLDAATSGCPVTATSEDLRFVFDIGEQFCLNTAAVDGPSMETVTGQDDDGNVRIHLIVYNPLVNPNSGRSRFVLASLLDITSFITDAASVPDLETISEESVIEEELRTPTRFQVQLSPRYKLAAETLFEGCLLPGHNLHSPIHARKDDIWLDIACEETRKSRSVKSAPSTPRSTSSARSSTRSMDDVLDQFLVSLQDLYSDFFLLGKSALDEDSYEICNVSPRVHAAREYIEGHLTKTSPEDKARLEEQLTQEKSFRVRVRWGVVGMLKQLYCIPLFGRSNITWVCFLIEEGKWAGLPLWDDG</sequence>
<keyword evidence="3" id="KW-1185">Reference proteome</keyword>
<organism evidence="2 3">
    <name type="scientific">Lithohypha guttulata</name>
    <dbReference type="NCBI Taxonomy" id="1690604"/>
    <lineage>
        <taxon>Eukaryota</taxon>
        <taxon>Fungi</taxon>
        <taxon>Dikarya</taxon>
        <taxon>Ascomycota</taxon>
        <taxon>Pezizomycotina</taxon>
        <taxon>Eurotiomycetes</taxon>
        <taxon>Chaetothyriomycetidae</taxon>
        <taxon>Chaetothyriales</taxon>
        <taxon>Trichomeriaceae</taxon>
        <taxon>Lithohypha</taxon>
    </lineage>
</organism>
<reference evidence="2 3" key="1">
    <citation type="submission" date="2023-08" db="EMBL/GenBank/DDBJ databases">
        <title>Black Yeasts Isolated from many extreme environments.</title>
        <authorList>
            <person name="Coleine C."/>
            <person name="Stajich J.E."/>
            <person name="Selbmann L."/>
        </authorList>
    </citation>
    <scope>NUCLEOTIDE SEQUENCE [LARGE SCALE GENOMIC DNA]</scope>
    <source>
        <strain evidence="2 3">CCFEE 5885</strain>
    </source>
</reference>
<feature type="region of interest" description="Disordered" evidence="1">
    <location>
        <begin position="472"/>
        <end position="492"/>
    </location>
</feature>
<dbReference type="EMBL" id="JAVRRG010000093">
    <property type="protein sequence ID" value="KAK5087310.1"/>
    <property type="molecule type" value="Genomic_DNA"/>
</dbReference>
<evidence type="ECO:0000313" key="2">
    <source>
        <dbReference type="EMBL" id="KAK5087310.1"/>
    </source>
</evidence>
<dbReference type="Proteomes" id="UP001345013">
    <property type="component" value="Unassembled WGS sequence"/>
</dbReference>
<comment type="caution">
    <text evidence="2">The sequence shown here is derived from an EMBL/GenBank/DDBJ whole genome shotgun (WGS) entry which is preliminary data.</text>
</comment>